<dbReference type="Proteomes" id="UP000231056">
    <property type="component" value="Unassembled WGS sequence"/>
</dbReference>
<evidence type="ECO:0000256" key="1">
    <source>
        <dbReference type="SAM" id="Phobius"/>
    </source>
</evidence>
<keyword evidence="1" id="KW-1133">Transmembrane helix</keyword>
<evidence type="ECO:0000313" key="2">
    <source>
        <dbReference type="EMBL" id="PIQ73742.1"/>
    </source>
</evidence>
<comment type="caution">
    <text evidence="2">The sequence shown here is derived from an EMBL/GenBank/DDBJ whole genome shotgun (WGS) entry which is preliminary data.</text>
</comment>
<feature type="transmembrane region" description="Helical" evidence="1">
    <location>
        <begin position="12"/>
        <end position="39"/>
    </location>
</feature>
<reference evidence="2 3" key="1">
    <citation type="submission" date="2017-09" db="EMBL/GenBank/DDBJ databases">
        <title>Depth-based differentiation of microbial function through sediment-hosted aquifers and enrichment of novel symbionts in the deep terrestrial subsurface.</title>
        <authorList>
            <person name="Probst A.J."/>
            <person name="Ladd B."/>
            <person name="Jarett J.K."/>
            <person name="Geller-Mcgrath D.E."/>
            <person name="Sieber C.M."/>
            <person name="Emerson J.B."/>
            <person name="Anantharaman K."/>
            <person name="Thomas B.C."/>
            <person name="Malmstrom R."/>
            <person name="Stieglmeier M."/>
            <person name="Klingl A."/>
            <person name="Woyke T."/>
            <person name="Ryan C.M."/>
            <person name="Banfield J.F."/>
        </authorList>
    </citation>
    <scope>NUCLEOTIDE SEQUENCE [LARGE SCALE GENOMIC DNA]</scope>
    <source>
        <strain evidence="2">CG11_big_fil_rev_8_21_14_0_20_36_8</strain>
    </source>
</reference>
<name>A0A2M6IV59_9BACT</name>
<accession>A0A2M6IV59</accession>
<gene>
    <name evidence="2" type="ORF">COV58_00875</name>
</gene>
<proteinExistence type="predicted"/>
<dbReference type="Gene3D" id="3.30.700.10">
    <property type="entry name" value="Glycoprotein, Type 4 Pilin"/>
    <property type="match status" value="1"/>
</dbReference>
<protein>
    <recommendedName>
        <fullName evidence="4">Type II secretion system protein GspG C-terminal domain-containing protein</fullName>
    </recommendedName>
</protein>
<keyword evidence="1" id="KW-0812">Transmembrane</keyword>
<dbReference type="AlphaFoldDB" id="A0A2M6IV59"/>
<organism evidence="2 3">
    <name type="scientific">Candidatus Roizmanbacteria bacterium CG11_big_fil_rev_8_21_14_0_20_36_8</name>
    <dbReference type="NCBI Taxonomy" id="1974856"/>
    <lineage>
        <taxon>Bacteria</taxon>
        <taxon>Candidatus Roizmaniibacteriota</taxon>
    </lineage>
</organism>
<dbReference type="SUPFAM" id="SSF54523">
    <property type="entry name" value="Pili subunits"/>
    <property type="match status" value="1"/>
</dbReference>
<dbReference type="InterPro" id="IPR045584">
    <property type="entry name" value="Pilin-like"/>
</dbReference>
<evidence type="ECO:0000313" key="3">
    <source>
        <dbReference type="Proteomes" id="UP000231056"/>
    </source>
</evidence>
<evidence type="ECO:0008006" key="4">
    <source>
        <dbReference type="Google" id="ProtNLM"/>
    </source>
</evidence>
<keyword evidence="1" id="KW-0472">Membrane</keyword>
<sequence>MSIDNFSKNKSAFTYIELLIVVTVILVMSGVGMVSFSSFSQKSRDNRRRTDIEMIRNALNLYYSNQVGGFYPTSLNVLVNEGYLDQRPTDPINRPGGYGYLPLPLTCTNTPNNFCTSYRIDTVFEVDDSTYTVRPENIDSLQ</sequence>
<dbReference type="EMBL" id="PCVM01000017">
    <property type="protein sequence ID" value="PIQ73742.1"/>
    <property type="molecule type" value="Genomic_DNA"/>
</dbReference>